<comment type="caution">
    <text evidence="10">The sequence shown here is derived from an EMBL/GenBank/DDBJ whole genome shotgun (WGS) entry which is preliminary data.</text>
</comment>
<evidence type="ECO:0000256" key="8">
    <source>
        <dbReference type="ARBA" id="ARBA00023212"/>
    </source>
</evidence>
<feature type="non-terminal residue" evidence="10">
    <location>
        <position position="1"/>
    </location>
</feature>
<accession>A0ABD0KZ88</accession>
<keyword evidence="8" id="KW-0206">Cytoskeleton</keyword>
<dbReference type="PRINTS" id="PR02087">
    <property type="entry name" value="HAUSAUGMINL1"/>
</dbReference>
<keyword evidence="5" id="KW-0493">Microtubule</keyword>
<reference evidence="10 11" key="1">
    <citation type="journal article" date="2023" name="Sci. Data">
        <title>Genome assembly of the Korean intertidal mud-creeper Batillaria attramentaria.</title>
        <authorList>
            <person name="Patra A.K."/>
            <person name="Ho P.T."/>
            <person name="Jun S."/>
            <person name="Lee S.J."/>
            <person name="Kim Y."/>
            <person name="Won Y.J."/>
        </authorList>
    </citation>
    <scope>NUCLEOTIDE SEQUENCE [LARGE SCALE GENOMIC DNA]</scope>
    <source>
        <strain evidence="10">Wonlab-2016</strain>
    </source>
</reference>
<dbReference type="PANTHER" id="PTHR31570:SF1">
    <property type="entry name" value="HAUS AUGMIN-LIKE COMPLEX SUBUNIT 1"/>
    <property type="match status" value="1"/>
</dbReference>
<evidence type="ECO:0000256" key="1">
    <source>
        <dbReference type="ARBA" id="ARBA00004186"/>
    </source>
</evidence>
<evidence type="ECO:0000256" key="2">
    <source>
        <dbReference type="ARBA" id="ARBA00005479"/>
    </source>
</evidence>
<keyword evidence="3" id="KW-0963">Cytoplasm</keyword>
<proteinExistence type="inferred from homology"/>
<dbReference type="InterPro" id="IPR026243">
    <property type="entry name" value="HAUS1"/>
</dbReference>
<name>A0ABD0KZ88_9CAEN</name>
<dbReference type="GO" id="GO:0051301">
    <property type="term" value="P:cell division"/>
    <property type="evidence" value="ECO:0007669"/>
    <property type="project" value="UniProtKB-KW"/>
</dbReference>
<evidence type="ECO:0000256" key="9">
    <source>
        <dbReference type="ARBA" id="ARBA00023306"/>
    </source>
</evidence>
<dbReference type="AlphaFoldDB" id="A0ABD0KZ88"/>
<evidence type="ECO:0008006" key="12">
    <source>
        <dbReference type="Google" id="ProtNLM"/>
    </source>
</evidence>
<evidence type="ECO:0000313" key="10">
    <source>
        <dbReference type="EMBL" id="KAK7492554.1"/>
    </source>
</evidence>
<keyword evidence="4" id="KW-0132">Cell division</keyword>
<comment type="subcellular location">
    <subcellularLocation>
        <location evidence="1">Cytoplasm</location>
        <location evidence="1">Cytoskeleton</location>
        <location evidence="1">Spindle</location>
    </subcellularLocation>
</comment>
<dbReference type="Proteomes" id="UP001519460">
    <property type="component" value="Unassembled WGS sequence"/>
</dbReference>
<keyword evidence="9" id="KW-0131">Cell cycle</keyword>
<evidence type="ECO:0000256" key="7">
    <source>
        <dbReference type="ARBA" id="ARBA00023054"/>
    </source>
</evidence>
<evidence type="ECO:0000256" key="6">
    <source>
        <dbReference type="ARBA" id="ARBA00022776"/>
    </source>
</evidence>
<dbReference type="GO" id="GO:0005819">
    <property type="term" value="C:spindle"/>
    <property type="evidence" value="ECO:0007669"/>
    <property type="project" value="UniProtKB-SubCell"/>
</dbReference>
<dbReference type="Pfam" id="PF25762">
    <property type="entry name" value="HAUS1"/>
    <property type="match status" value="1"/>
</dbReference>
<evidence type="ECO:0000256" key="4">
    <source>
        <dbReference type="ARBA" id="ARBA00022618"/>
    </source>
</evidence>
<evidence type="ECO:0000256" key="5">
    <source>
        <dbReference type="ARBA" id="ARBA00022701"/>
    </source>
</evidence>
<dbReference type="PANTHER" id="PTHR31570">
    <property type="entry name" value="HAUS AUGMIN-LIKE COMPLEX SUBUNIT 1"/>
    <property type="match status" value="1"/>
</dbReference>
<keyword evidence="6" id="KW-0498">Mitosis</keyword>
<gene>
    <name evidence="10" type="ORF">BaRGS_00016220</name>
</gene>
<dbReference type="EMBL" id="JACVVK020000102">
    <property type="protein sequence ID" value="KAK7492554.1"/>
    <property type="molecule type" value="Genomic_DNA"/>
</dbReference>
<evidence type="ECO:0000313" key="11">
    <source>
        <dbReference type="Proteomes" id="UP001519460"/>
    </source>
</evidence>
<sequence>VQAWLERLFARSQVPVFERNERTINLLYQLMEKNMDRDGDMQHIIEDLRHKSEEYTAEGQRLGSILSELNLKSGSLSQSGVTSLRTLANIAYLLQIRDASDTSYLVALQHLQAEEEQVKEAHLAEKRLLTQLSLKTKDALVKQHSLLKYVNKSGIGASSREQSAEMESRAKSAGFLHSKAREYTQLISKLKENLSRTGVDSSLFHEALDLEKLQEKLEPLKKKLQNYKDLPPDISQAKVKNCRTDSSSGRARGRLNSKDRQYASIAFVDDSECSALYFALR</sequence>
<protein>
    <recommendedName>
        <fullName evidence="12">HAUS augmin-like complex subunit 1</fullName>
    </recommendedName>
</protein>
<organism evidence="10 11">
    <name type="scientific">Batillaria attramentaria</name>
    <dbReference type="NCBI Taxonomy" id="370345"/>
    <lineage>
        <taxon>Eukaryota</taxon>
        <taxon>Metazoa</taxon>
        <taxon>Spiralia</taxon>
        <taxon>Lophotrochozoa</taxon>
        <taxon>Mollusca</taxon>
        <taxon>Gastropoda</taxon>
        <taxon>Caenogastropoda</taxon>
        <taxon>Sorbeoconcha</taxon>
        <taxon>Cerithioidea</taxon>
        <taxon>Batillariidae</taxon>
        <taxon>Batillaria</taxon>
    </lineage>
</organism>
<comment type="similarity">
    <text evidence="2">Belongs to the HAUS1 family.</text>
</comment>
<keyword evidence="7" id="KW-0175">Coiled coil</keyword>
<keyword evidence="11" id="KW-1185">Reference proteome</keyword>
<evidence type="ECO:0000256" key="3">
    <source>
        <dbReference type="ARBA" id="ARBA00022490"/>
    </source>
</evidence>
<dbReference type="GO" id="GO:0005874">
    <property type="term" value="C:microtubule"/>
    <property type="evidence" value="ECO:0007669"/>
    <property type="project" value="UniProtKB-KW"/>
</dbReference>